<evidence type="ECO:0000256" key="7">
    <source>
        <dbReference type="SAM" id="SignalP"/>
    </source>
</evidence>
<dbReference type="EMBL" id="JBHUHO010000031">
    <property type="protein sequence ID" value="MFD2116579.1"/>
    <property type="molecule type" value="Genomic_DNA"/>
</dbReference>
<dbReference type="PANTHER" id="PTHR30532">
    <property type="entry name" value="IRON III DICITRATE-BINDING PERIPLASMIC PROTEIN"/>
    <property type="match status" value="1"/>
</dbReference>
<dbReference type="PANTHER" id="PTHR30532:SF29">
    <property type="entry name" value="FE(3+) DICITRATE-BINDING PERIPLASMIC PROTEIN"/>
    <property type="match status" value="1"/>
</dbReference>
<comment type="similarity">
    <text evidence="2">Belongs to the bacterial solute-binding protein 8 family.</text>
</comment>
<gene>
    <name evidence="9" type="ORF">ACFSJH_12675</name>
</gene>
<keyword evidence="10" id="KW-1185">Reference proteome</keyword>
<evidence type="ECO:0000256" key="5">
    <source>
        <dbReference type="SAM" id="Coils"/>
    </source>
</evidence>
<feature type="signal peptide" evidence="7">
    <location>
        <begin position="1"/>
        <end position="21"/>
    </location>
</feature>
<feature type="compositionally biased region" description="Low complexity" evidence="6">
    <location>
        <begin position="30"/>
        <end position="56"/>
    </location>
</feature>
<feature type="coiled-coil region" evidence="5">
    <location>
        <begin position="194"/>
        <end position="221"/>
    </location>
</feature>
<keyword evidence="3" id="KW-0813">Transport</keyword>
<protein>
    <submittedName>
        <fullName evidence="9">ABC transporter substrate-binding protein</fullName>
    </submittedName>
</protein>
<dbReference type="PROSITE" id="PS50983">
    <property type="entry name" value="FE_B12_PBP"/>
    <property type="match status" value="1"/>
</dbReference>
<keyword evidence="4 7" id="KW-0732">Signal</keyword>
<sequence>MFKKYIAILIVAMVVLTGCMAEKNTANQNSKTGETTQVETTKTTTETSTPAEESVTTSEKIEIVDGFGTQTFDSPRTRVVALEWSLVEELLITGVQPVGVADIENFNKWVTIDAKLAPEVVDVGGRIEPNIEAIANLKPDLILGVKGRHEKIKGELEKIAPVVMYDNATEAAQADLFAHMLTNLRNTGKLVGKEAEVDTAIKRLEERYAEAKQAIEQANLPTNQFVFTQAFTVNQAPTFRIFTKNSMVSHVLENIGLQNKISDDSESPSGLVETNVEGLAKHDQAMLIHTVQTDDPLFDNLKNNAAWNGFYFVKENQMYDAGAAVWTFGSVLSMETLIQNVVSVLTSKQ</sequence>
<comment type="caution">
    <text evidence="9">The sequence shown here is derived from an EMBL/GenBank/DDBJ whole genome shotgun (WGS) entry which is preliminary data.</text>
</comment>
<evidence type="ECO:0000256" key="6">
    <source>
        <dbReference type="SAM" id="MobiDB-lite"/>
    </source>
</evidence>
<reference evidence="10" key="1">
    <citation type="journal article" date="2019" name="Int. J. Syst. Evol. Microbiol.">
        <title>The Global Catalogue of Microorganisms (GCM) 10K type strain sequencing project: providing services to taxonomists for standard genome sequencing and annotation.</title>
        <authorList>
            <consortium name="The Broad Institute Genomics Platform"/>
            <consortium name="The Broad Institute Genome Sequencing Center for Infectious Disease"/>
            <person name="Wu L."/>
            <person name="Ma J."/>
        </authorList>
    </citation>
    <scope>NUCLEOTIDE SEQUENCE [LARGE SCALE GENOMIC DNA]</scope>
    <source>
        <strain evidence="10">GH52</strain>
    </source>
</reference>
<accession>A0ABW4YM33</accession>
<evidence type="ECO:0000259" key="8">
    <source>
        <dbReference type="PROSITE" id="PS50983"/>
    </source>
</evidence>
<evidence type="ECO:0000256" key="1">
    <source>
        <dbReference type="ARBA" id="ARBA00004196"/>
    </source>
</evidence>
<evidence type="ECO:0000313" key="10">
    <source>
        <dbReference type="Proteomes" id="UP001597362"/>
    </source>
</evidence>
<dbReference type="RefSeq" id="WP_377772919.1">
    <property type="nucleotide sequence ID" value="NZ_JBHUHO010000031.1"/>
</dbReference>
<dbReference type="InterPro" id="IPR002491">
    <property type="entry name" value="ABC_transptr_periplasmic_BD"/>
</dbReference>
<evidence type="ECO:0000256" key="4">
    <source>
        <dbReference type="ARBA" id="ARBA00022729"/>
    </source>
</evidence>
<dbReference type="InterPro" id="IPR051313">
    <property type="entry name" value="Bact_iron-sidero_bind"/>
</dbReference>
<feature type="chain" id="PRO_5047541715" evidence="7">
    <location>
        <begin position="22"/>
        <end position="349"/>
    </location>
</feature>
<evidence type="ECO:0000256" key="2">
    <source>
        <dbReference type="ARBA" id="ARBA00008814"/>
    </source>
</evidence>
<feature type="region of interest" description="Disordered" evidence="6">
    <location>
        <begin position="26"/>
        <end position="56"/>
    </location>
</feature>
<evidence type="ECO:0000313" key="9">
    <source>
        <dbReference type="EMBL" id="MFD2116579.1"/>
    </source>
</evidence>
<dbReference type="Pfam" id="PF01497">
    <property type="entry name" value="Peripla_BP_2"/>
    <property type="match status" value="1"/>
</dbReference>
<proteinExistence type="inferred from homology"/>
<evidence type="ECO:0000256" key="3">
    <source>
        <dbReference type="ARBA" id="ARBA00022448"/>
    </source>
</evidence>
<organism evidence="9 10">
    <name type="scientific">Paenibacillus yanchengensis</name>
    <dbReference type="NCBI Taxonomy" id="2035833"/>
    <lineage>
        <taxon>Bacteria</taxon>
        <taxon>Bacillati</taxon>
        <taxon>Bacillota</taxon>
        <taxon>Bacilli</taxon>
        <taxon>Bacillales</taxon>
        <taxon>Paenibacillaceae</taxon>
        <taxon>Paenibacillus</taxon>
    </lineage>
</organism>
<keyword evidence="5" id="KW-0175">Coiled coil</keyword>
<dbReference type="PRINTS" id="PR01715">
    <property type="entry name" value="FERRIBNDNGPP"/>
</dbReference>
<dbReference type="PROSITE" id="PS51257">
    <property type="entry name" value="PROKAR_LIPOPROTEIN"/>
    <property type="match status" value="1"/>
</dbReference>
<dbReference type="SUPFAM" id="SSF53807">
    <property type="entry name" value="Helical backbone' metal receptor"/>
    <property type="match status" value="1"/>
</dbReference>
<dbReference type="Gene3D" id="3.40.50.1980">
    <property type="entry name" value="Nitrogenase molybdenum iron protein domain"/>
    <property type="match status" value="2"/>
</dbReference>
<feature type="domain" description="Fe/B12 periplasmic-binding" evidence="8">
    <location>
        <begin position="78"/>
        <end position="349"/>
    </location>
</feature>
<name>A0ABW4YM33_9BACL</name>
<comment type="subcellular location">
    <subcellularLocation>
        <location evidence="1">Cell envelope</location>
    </subcellularLocation>
</comment>
<dbReference type="Proteomes" id="UP001597362">
    <property type="component" value="Unassembled WGS sequence"/>
</dbReference>
<dbReference type="CDD" id="cd01146">
    <property type="entry name" value="FhuD"/>
    <property type="match status" value="1"/>
</dbReference>